<dbReference type="Pfam" id="PF12572">
    <property type="entry name" value="DUF3752"/>
    <property type="match status" value="1"/>
</dbReference>
<feature type="region of interest" description="Disordered" evidence="1">
    <location>
        <begin position="1"/>
        <end position="89"/>
    </location>
</feature>
<feature type="domain" description="DUF3752" evidence="2">
    <location>
        <begin position="277"/>
        <end position="345"/>
    </location>
</feature>
<feature type="compositionally biased region" description="Basic and acidic residues" evidence="1">
    <location>
        <begin position="235"/>
        <end position="246"/>
    </location>
</feature>
<gene>
    <name evidence="3" type="ORF">MACJ_002835</name>
</gene>
<protein>
    <recommendedName>
        <fullName evidence="2">DUF3752 domain-containing protein</fullName>
    </recommendedName>
</protein>
<dbReference type="OrthoDB" id="366232at2759"/>
<feature type="compositionally biased region" description="Basic and acidic residues" evidence="1">
    <location>
        <begin position="1"/>
        <end position="15"/>
    </location>
</feature>
<reference evidence="3" key="1">
    <citation type="submission" date="2022-07" db="EMBL/GenBank/DDBJ databases">
        <title>Evaluation of T. orientalis genome assembly methods using nanopore sequencing and analysis of variation between genomes.</title>
        <authorList>
            <person name="Yam J."/>
            <person name="Micallef M.L."/>
            <person name="Liu M."/>
            <person name="Djordjevic S.P."/>
            <person name="Bogema D.R."/>
            <person name="Jenkins C."/>
        </authorList>
    </citation>
    <scope>NUCLEOTIDE SEQUENCE</scope>
    <source>
        <strain evidence="3">Fish Creek</strain>
    </source>
</reference>
<dbReference type="AlphaFoldDB" id="A0A976M6S6"/>
<evidence type="ECO:0000313" key="4">
    <source>
        <dbReference type="Proteomes" id="UP000244803"/>
    </source>
</evidence>
<proteinExistence type="predicted"/>
<organism evidence="3 4">
    <name type="scientific">Theileria orientalis</name>
    <dbReference type="NCBI Taxonomy" id="68886"/>
    <lineage>
        <taxon>Eukaryota</taxon>
        <taxon>Sar</taxon>
        <taxon>Alveolata</taxon>
        <taxon>Apicomplexa</taxon>
        <taxon>Aconoidasida</taxon>
        <taxon>Piroplasmida</taxon>
        <taxon>Theileriidae</taxon>
        <taxon>Theileria</taxon>
    </lineage>
</organism>
<sequence length="355" mass="41670">MRYTSQDDRKTKSNFDEENDRDFNSRSSQLSNLVLDRSRRRAYRENDSLSGSRTRSSSRTTSGNPDSSRSRSSSPLSEKSVEKEDSNKSKYRKKRFLQRWDDDVVDDTSCPVDQLNNTKNESAELPYIYQQPEFIRITQDIIRKCDAEDVLVGFLRTLDEDQSYNLSKISDQQLKKKLRHLSKALYLERNDSEFKKPPECKISLFEVYNELSPFIKTKINSQAPYQRKAQSSDSDPEKLKLHDDSKRKLTAEEASELMSLREMHEQGFFVDYENIQKEFIKKQKTVELWGKTPEEQRKLLASENESEEQPWRVFDRERDLLGASKTNTNDYRNLINASNDFKESFKVVTKSTSFM</sequence>
<feature type="compositionally biased region" description="Low complexity" evidence="1">
    <location>
        <begin position="50"/>
        <end position="63"/>
    </location>
</feature>
<accession>A0A976M6S6</accession>
<feature type="region of interest" description="Disordered" evidence="1">
    <location>
        <begin position="222"/>
        <end position="246"/>
    </location>
</feature>
<dbReference type="InterPro" id="IPR022226">
    <property type="entry name" value="DUF3752"/>
</dbReference>
<dbReference type="Proteomes" id="UP000244803">
    <property type="component" value="Chromosome 4"/>
</dbReference>
<evidence type="ECO:0000256" key="1">
    <source>
        <dbReference type="SAM" id="MobiDB-lite"/>
    </source>
</evidence>
<evidence type="ECO:0000313" key="3">
    <source>
        <dbReference type="EMBL" id="UKJ89584.1"/>
    </source>
</evidence>
<feature type="compositionally biased region" description="Polar residues" evidence="1">
    <location>
        <begin position="222"/>
        <end position="233"/>
    </location>
</feature>
<evidence type="ECO:0000259" key="2">
    <source>
        <dbReference type="Pfam" id="PF12572"/>
    </source>
</evidence>
<dbReference type="EMBL" id="CP056067">
    <property type="protein sequence ID" value="UKJ89584.1"/>
    <property type="molecule type" value="Genomic_DNA"/>
</dbReference>
<feature type="compositionally biased region" description="Basic and acidic residues" evidence="1">
    <location>
        <begin position="79"/>
        <end position="88"/>
    </location>
</feature>
<name>A0A976M6S6_THEOR</name>